<accession>A0A6H5ISI6</accession>
<organism evidence="1 2">
    <name type="scientific">Trichogramma brassicae</name>
    <dbReference type="NCBI Taxonomy" id="86971"/>
    <lineage>
        <taxon>Eukaryota</taxon>
        <taxon>Metazoa</taxon>
        <taxon>Ecdysozoa</taxon>
        <taxon>Arthropoda</taxon>
        <taxon>Hexapoda</taxon>
        <taxon>Insecta</taxon>
        <taxon>Pterygota</taxon>
        <taxon>Neoptera</taxon>
        <taxon>Endopterygota</taxon>
        <taxon>Hymenoptera</taxon>
        <taxon>Apocrita</taxon>
        <taxon>Proctotrupomorpha</taxon>
        <taxon>Chalcidoidea</taxon>
        <taxon>Trichogrammatidae</taxon>
        <taxon>Trichogramma</taxon>
    </lineage>
</organism>
<dbReference type="Proteomes" id="UP000479190">
    <property type="component" value="Unassembled WGS sequence"/>
</dbReference>
<evidence type="ECO:0000313" key="1">
    <source>
        <dbReference type="EMBL" id="CAB0040343.1"/>
    </source>
</evidence>
<protein>
    <submittedName>
        <fullName evidence="1">Uncharacterized protein</fullName>
    </submittedName>
</protein>
<evidence type="ECO:0000313" key="2">
    <source>
        <dbReference type="Proteomes" id="UP000479190"/>
    </source>
</evidence>
<proteinExistence type="predicted"/>
<dbReference type="EMBL" id="CADCXV010001017">
    <property type="protein sequence ID" value="CAB0040343.1"/>
    <property type="molecule type" value="Genomic_DNA"/>
</dbReference>
<sequence length="63" mass="7330">MHHSLILKPRHDNFNYLHVQKIVFLVICRNIQGVPIELPAPGSRTLLQNMNGYGHYHGVTRRK</sequence>
<keyword evidence="2" id="KW-1185">Reference proteome</keyword>
<name>A0A6H5ISI6_9HYME</name>
<reference evidence="1 2" key="1">
    <citation type="submission" date="2020-02" db="EMBL/GenBank/DDBJ databases">
        <authorList>
            <person name="Ferguson B K."/>
        </authorList>
    </citation>
    <scope>NUCLEOTIDE SEQUENCE [LARGE SCALE GENOMIC DNA]</scope>
</reference>
<gene>
    <name evidence="1" type="ORF">TBRA_LOCUS12062</name>
</gene>
<dbReference type="AlphaFoldDB" id="A0A6H5ISI6"/>